<gene>
    <name evidence="2" type="ORF">BUALT_Bualt03G0199300</name>
</gene>
<organism evidence="2 3">
    <name type="scientific">Buddleja alternifolia</name>
    <dbReference type="NCBI Taxonomy" id="168488"/>
    <lineage>
        <taxon>Eukaryota</taxon>
        <taxon>Viridiplantae</taxon>
        <taxon>Streptophyta</taxon>
        <taxon>Embryophyta</taxon>
        <taxon>Tracheophyta</taxon>
        <taxon>Spermatophyta</taxon>
        <taxon>Magnoliopsida</taxon>
        <taxon>eudicotyledons</taxon>
        <taxon>Gunneridae</taxon>
        <taxon>Pentapetalae</taxon>
        <taxon>asterids</taxon>
        <taxon>lamiids</taxon>
        <taxon>Lamiales</taxon>
        <taxon>Scrophulariaceae</taxon>
        <taxon>Buddlejeae</taxon>
        <taxon>Buddleja</taxon>
    </lineage>
</organism>
<comment type="caution">
    <text evidence="2">The sequence shown here is derived from an EMBL/GenBank/DDBJ whole genome shotgun (WGS) entry which is preliminary data.</text>
</comment>
<dbReference type="EMBL" id="WHWC01000003">
    <property type="protein sequence ID" value="KAG8386923.1"/>
    <property type="molecule type" value="Genomic_DNA"/>
</dbReference>
<feature type="region of interest" description="Disordered" evidence="1">
    <location>
        <begin position="1"/>
        <end position="22"/>
    </location>
</feature>
<proteinExistence type="predicted"/>
<protein>
    <submittedName>
        <fullName evidence="2">Uncharacterized protein</fullName>
    </submittedName>
</protein>
<evidence type="ECO:0000313" key="2">
    <source>
        <dbReference type="EMBL" id="KAG8386923.1"/>
    </source>
</evidence>
<keyword evidence="3" id="KW-1185">Reference proteome</keyword>
<accession>A0AAV6XXE8</accession>
<dbReference type="AlphaFoldDB" id="A0AAV6XXE8"/>
<name>A0AAV6XXE8_9LAMI</name>
<reference evidence="2" key="1">
    <citation type="submission" date="2019-10" db="EMBL/GenBank/DDBJ databases">
        <authorList>
            <person name="Zhang R."/>
            <person name="Pan Y."/>
            <person name="Wang J."/>
            <person name="Ma R."/>
            <person name="Yu S."/>
        </authorList>
    </citation>
    <scope>NUCLEOTIDE SEQUENCE</scope>
    <source>
        <strain evidence="2">LA-IB0</strain>
        <tissue evidence="2">Leaf</tissue>
    </source>
</reference>
<sequence>MEVAAGVNTSPPRNSHESRNPGRVKWVYGGGASVEKVTKLANSECEMRRLKEAEKAEKIMHLICWGPTNHHRRRYRLFTTVAPPYPHHRLHLENLSSAHTSALNSSSFVSIEPPLPSTPETMIFAASTSANLFFLLLKRERRGRDNKQIWF</sequence>
<dbReference type="Proteomes" id="UP000826271">
    <property type="component" value="Unassembled WGS sequence"/>
</dbReference>
<evidence type="ECO:0000256" key="1">
    <source>
        <dbReference type="SAM" id="MobiDB-lite"/>
    </source>
</evidence>
<evidence type="ECO:0000313" key="3">
    <source>
        <dbReference type="Proteomes" id="UP000826271"/>
    </source>
</evidence>